<feature type="domain" description="Knr4/Smi1-like" evidence="2">
    <location>
        <begin position="581"/>
        <end position="715"/>
    </location>
</feature>
<comment type="caution">
    <text evidence="4">The sequence shown here is derived from an EMBL/GenBank/DDBJ whole genome shotgun (WGS) entry which is preliminary data.</text>
</comment>
<dbReference type="Pfam" id="PF09346">
    <property type="entry name" value="SMI1_KNR4"/>
    <property type="match status" value="1"/>
</dbReference>
<feature type="compositionally biased region" description="Basic and acidic residues" evidence="1">
    <location>
        <begin position="741"/>
        <end position="751"/>
    </location>
</feature>
<evidence type="ECO:0000313" key="4">
    <source>
        <dbReference type="EMBL" id="GHH03208.1"/>
    </source>
</evidence>
<feature type="domain" description="vWA-MoxR associated protein middle region 0" evidence="3">
    <location>
        <begin position="218"/>
        <end position="320"/>
    </location>
</feature>
<evidence type="ECO:0000313" key="5">
    <source>
        <dbReference type="Proteomes" id="UP000635387"/>
    </source>
</evidence>
<organism evidence="4 5">
    <name type="scientific">Amycolatopsis oliviviridis</name>
    <dbReference type="NCBI Taxonomy" id="1471590"/>
    <lineage>
        <taxon>Bacteria</taxon>
        <taxon>Bacillati</taxon>
        <taxon>Actinomycetota</taxon>
        <taxon>Actinomycetes</taxon>
        <taxon>Pseudonocardiales</taxon>
        <taxon>Pseudonocardiaceae</taxon>
        <taxon>Amycolatopsis</taxon>
    </lineage>
</organism>
<dbReference type="Gene3D" id="3.30.70.1230">
    <property type="entry name" value="Nucleotide cyclase"/>
    <property type="match status" value="1"/>
</dbReference>
<proteinExistence type="predicted"/>
<dbReference type="Proteomes" id="UP000635387">
    <property type="component" value="Unassembled WGS sequence"/>
</dbReference>
<dbReference type="InterPro" id="IPR029787">
    <property type="entry name" value="Nucleotide_cyclase"/>
</dbReference>
<dbReference type="Pfam" id="PF19916">
    <property type="entry name" value="VMAP-M0"/>
    <property type="match status" value="1"/>
</dbReference>
<dbReference type="InterPro" id="IPR045555">
    <property type="entry name" value="VMAP-M0"/>
</dbReference>
<gene>
    <name evidence="4" type="ORF">GCM10017790_04900</name>
</gene>
<name>A0ABQ3LCX4_9PSEU</name>
<evidence type="ECO:0000256" key="1">
    <source>
        <dbReference type="SAM" id="MobiDB-lite"/>
    </source>
</evidence>
<dbReference type="EMBL" id="BNAY01000001">
    <property type="protein sequence ID" value="GHH03208.1"/>
    <property type="molecule type" value="Genomic_DNA"/>
</dbReference>
<evidence type="ECO:0008006" key="6">
    <source>
        <dbReference type="Google" id="ProtNLM"/>
    </source>
</evidence>
<dbReference type="RefSeq" id="WP_229907555.1">
    <property type="nucleotide sequence ID" value="NZ_BNAY01000001.1"/>
</dbReference>
<sequence>MTYSSRTIVVVDVAGFTAPERTSLDRLAIRQGLYEVLKTAFAGSDVDFGECAVEDRGDGALILMPPGTEEAVVADRLPDRIAVALRRYNHTRTPQAWMRLRVSLNFGDVHHDGTGWGGEAIDTAFRILDAQATKEKFADTSLMAMISSRRFFDEVIARDPGLLPELYTPVEVSVKAFTETAYLRLHGEGSPPVTEQPGTPVAGGDLLAASTVETLAMFPVEDRTPLRHQLTMVDVPQLPVLMSRALGPSIPLPSLADVTDAWSAFLVLTDYNAGPDGIPPAITFLRLLAEQVGGELGSLIDAWVRDQARGLRLVSALERHSSAQPAPTFHLEFPSADLDDMLAYDGPDLAGLFESAPPDAPLLATQQHDPPGFPISIYLSTAAGHELVQAAVEGLVRMAGAEIIELGDPEIGSWMRRLVGRVKDAADTPAGREAAATVAHAADARFVQAQDAANTATLMQNLAPTLTALQHIPSAVVRVGALLIVKNGDTLAVHQLTAAQQFHLNHEPDLLASPHDILRALGLHATQDTAAVPATPPAPLRVTPPARPGGEPTNCVGPAWQRITAWLRTNTPATAATLRPPAPAADIRAVQHTMGLVLPDDLLEWWQLTDGVDGERDYRAAFTVPGVFLPLPVARVQETWAGLSAYQDESCCHADGGHRQPAGEPTAMFCSALIPICRALDGSVLAVDLRPGARRGHVMDWAAQAGAHCTTWPNVSALLSDTADRLENHDPTRPAQPGRPFIRDDGVLTWA</sequence>
<evidence type="ECO:0000259" key="2">
    <source>
        <dbReference type="Pfam" id="PF09346"/>
    </source>
</evidence>
<evidence type="ECO:0000259" key="3">
    <source>
        <dbReference type="Pfam" id="PF19916"/>
    </source>
</evidence>
<feature type="region of interest" description="Disordered" evidence="1">
    <location>
        <begin position="726"/>
        <end position="751"/>
    </location>
</feature>
<protein>
    <recommendedName>
        <fullName evidence="6">Knr4/Smi1-like domain-containing protein</fullName>
    </recommendedName>
</protein>
<accession>A0ABQ3LCX4</accession>
<keyword evidence="5" id="KW-1185">Reference proteome</keyword>
<reference evidence="5" key="1">
    <citation type="journal article" date="2019" name="Int. J. Syst. Evol. Microbiol.">
        <title>The Global Catalogue of Microorganisms (GCM) 10K type strain sequencing project: providing services to taxonomists for standard genome sequencing and annotation.</title>
        <authorList>
            <consortium name="The Broad Institute Genomics Platform"/>
            <consortium name="The Broad Institute Genome Sequencing Center for Infectious Disease"/>
            <person name="Wu L."/>
            <person name="Ma J."/>
        </authorList>
    </citation>
    <scope>NUCLEOTIDE SEQUENCE [LARGE SCALE GENOMIC DNA]</scope>
    <source>
        <strain evidence="5">CGMCC 4.7683</strain>
    </source>
</reference>
<feature type="region of interest" description="Disordered" evidence="1">
    <location>
        <begin position="531"/>
        <end position="552"/>
    </location>
</feature>
<dbReference type="InterPro" id="IPR018958">
    <property type="entry name" value="Knr4/Smi1-like_dom"/>
</dbReference>